<sequence length="42" mass="4895">MYHVRQYLKEPVPRVTIKGFPTISQAVINIDDTSYSNDYGYD</sequence>
<organism evidence="1 2">
    <name type="scientific">Daphnia magna</name>
    <dbReference type="NCBI Taxonomy" id="35525"/>
    <lineage>
        <taxon>Eukaryota</taxon>
        <taxon>Metazoa</taxon>
        <taxon>Ecdysozoa</taxon>
        <taxon>Arthropoda</taxon>
        <taxon>Crustacea</taxon>
        <taxon>Branchiopoda</taxon>
        <taxon>Diplostraca</taxon>
        <taxon>Cladocera</taxon>
        <taxon>Anomopoda</taxon>
        <taxon>Daphniidae</taxon>
        <taxon>Daphnia</taxon>
    </lineage>
</organism>
<name>A0A162QIW2_9CRUS</name>
<dbReference type="EMBL" id="LRGB01000328">
    <property type="protein sequence ID" value="KZS19725.1"/>
    <property type="molecule type" value="Genomic_DNA"/>
</dbReference>
<dbReference type="Proteomes" id="UP000076858">
    <property type="component" value="Unassembled WGS sequence"/>
</dbReference>
<keyword evidence="1" id="KW-0804">Transcription</keyword>
<evidence type="ECO:0000313" key="2">
    <source>
        <dbReference type="Proteomes" id="UP000076858"/>
    </source>
</evidence>
<keyword evidence="2" id="KW-1185">Reference proteome</keyword>
<evidence type="ECO:0000313" key="1">
    <source>
        <dbReference type="EMBL" id="KZS19725.1"/>
    </source>
</evidence>
<dbReference type="AlphaFoldDB" id="A0A162QIW2"/>
<reference evidence="1 2" key="1">
    <citation type="submission" date="2016-03" db="EMBL/GenBank/DDBJ databases">
        <title>EvidentialGene: Evidence-directed Construction of Genes on Genomes.</title>
        <authorList>
            <person name="Gilbert D.G."/>
            <person name="Choi J.-H."/>
            <person name="Mockaitis K."/>
            <person name="Colbourne J."/>
            <person name="Pfrender M."/>
        </authorList>
    </citation>
    <scope>NUCLEOTIDE SEQUENCE [LARGE SCALE GENOMIC DNA]</scope>
    <source>
        <strain evidence="1 2">Xinb3</strain>
        <tissue evidence="1">Complete organism</tissue>
    </source>
</reference>
<protein>
    <submittedName>
        <fullName evidence="1">Putative DNA-directed RNA polymerase</fullName>
    </submittedName>
</protein>
<proteinExistence type="predicted"/>
<comment type="caution">
    <text evidence="1">The sequence shown here is derived from an EMBL/GenBank/DDBJ whole genome shotgun (WGS) entry which is preliminary data.</text>
</comment>
<keyword evidence="1" id="KW-0240">DNA-directed RNA polymerase</keyword>
<gene>
    <name evidence="1" type="ORF">APZ42_013753</name>
</gene>
<dbReference type="GO" id="GO:0000428">
    <property type="term" value="C:DNA-directed RNA polymerase complex"/>
    <property type="evidence" value="ECO:0007669"/>
    <property type="project" value="UniProtKB-KW"/>
</dbReference>
<accession>A0A162QIW2</accession>